<sequence length="1001" mass="112261">MSSKSKRKASDAGSRPKRPRTSNNHQETVLAPDSDAVAPPQLDRNELVFMRAARDSAFAGYTIVSFADDCDMTQGPEFVNQTLNPRAVNSSSKTRLLAHFSGQGSKDTYPNLDRFASAHAMMVSMDKDLLEAECLIKDPAAPEYKKAKWTPGARESLATFHNGNGRREAIRHIAGEDCRRWQYIQERVTKVTYNNNAELQKLFAERARIETQVRASTAWLVMVYDSDAIDRSPYKDDIYYDLAQNKAEFLTEDSAGDALRLAINHILTVPFDERLKKVIASTSRSAFLSKMPKHVKPILTDVTFFYQLTNLHQYSLLWPKDSTLAVGTVKNWRVGVFPFMERLIEQGVLTLDFLFSDISLPVDKTMKDLRLLYKNKYASSPQAVQHIADEEFFDIVNKTYQEKLAHVRESFGLTNHSEEDQESYAAAFDDYSDLVSERLSEWAEKRTEALKKIQAAPPQFASVLEGFSQRLDLVLRQGIFCSSLFGMFFNTSYPILCPQFVKDMSSQLLLVKPQLEMALNMIDPYVGTNFAANANSGTSLSLQFALEARMAEGSLEIVANRLLACIFEHRTFAMLNMKTKASQFGGVSVNQVSLKAIGRSEEWGKTTYETILNLVKSWRNDSIEAKSSEHLKMHSPDISDMKPDTKIFYFDLEDAREVVGSALSLTFFPWATGEPSRANHRNISTAKKVFESLKLVLFHHRYFLRAGGYFALRKSLEETLDKHTAISDLWDQITLDDAEDIPSFDDTIFSKRVQTNHQAAAQKIASGTKNAVLQIIDLVSQEATGAVPVPNGPEDATILFQPNEDVYYACVNLFEHLAVASFKAQQAYTQSFEDRRLPVGRLRTQELFEDLKLPDTFDPAPLDRTHAFYGQVSVEDLEKVFATGVGSLVHEHRVMAIERATQSRIAAAKISKGSKKKETSPLPPSSLPSRSSSPPAPLSSQGRTPTGPGLRNDDEDESIQSAVPSSQINLVKLPDVHKSKDLDPIEDVNEADRPDPIEEDE</sequence>
<evidence type="ECO:0000313" key="3">
    <source>
        <dbReference type="Proteomes" id="UP000807306"/>
    </source>
</evidence>
<feature type="compositionally biased region" description="Polar residues" evidence="1">
    <location>
        <begin position="959"/>
        <end position="969"/>
    </location>
</feature>
<name>A0A9P6E3I7_9AGAR</name>
<dbReference type="AlphaFoldDB" id="A0A9P6E3I7"/>
<protein>
    <submittedName>
        <fullName evidence="2">Uncharacterized protein</fullName>
    </submittedName>
</protein>
<organism evidence="2 3">
    <name type="scientific">Crepidotus variabilis</name>
    <dbReference type="NCBI Taxonomy" id="179855"/>
    <lineage>
        <taxon>Eukaryota</taxon>
        <taxon>Fungi</taxon>
        <taxon>Dikarya</taxon>
        <taxon>Basidiomycota</taxon>
        <taxon>Agaricomycotina</taxon>
        <taxon>Agaricomycetes</taxon>
        <taxon>Agaricomycetidae</taxon>
        <taxon>Agaricales</taxon>
        <taxon>Agaricineae</taxon>
        <taxon>Crepidotaceae</taxon>
        <taxon>Crepidotus</taxon>
    </lineage>
</organism>
<evidence type="ECO:0000256" key="1">
    <source>
        <dbReference type="SAM" id="MobiDB-lite"/>
    </source>
</evidence>
<feature type="compositionally biased region" description="Basic and acidic residues" evidence="1">
    <location>
        <begin position="990"/>
        <end position="1001"/>
    </location>
</feature>
<proteinExistence type="predicted"/>
<feature type="region of interest" description="Disordered" evidence="1">
    <location>
        <begin position="1"/>
        <end position="39"/>
    </location>
</feature>
<dbReference type="Proteomes" id="UP000807306">
    <property type="component" value="Unassembled WGS sequence"/>
</dbReference>
<reference evidence="2" key="1">
    <citation type="submission" date="2020-11" db="EMBL/GenBank/DDBJ databases">
        <authorList>
            <consortium name="DOE Joint Genome Institute"/>
            <person name="Ahrendt S."/>
            <person name="Riley R."/>
            <person name="Andreopoulos W."/>
            <person name="Labutti K."/>
            <person name="Pangilinan J."/>
            <person name="Ruiz-Duenas F.J."/>
            <person name="Barrasa J.M."/>
            <person name="Sanchez-Garcia M."/>
            <person name="Camarero S."/>
            <person name="Miyauchi S."/>
            <person name="Serrano A."/>
            <person name="Linde D."/>
            <person name="Babiker R."/>
            <person name="Drula E."/>
            <person name="Ayuso-Fernandez I."/>
            <person name="Pacheco R."/>
            <person name="Padilla G."/>
            <person name="Ferreira P."/>
            <person name="Barriuso J."/>
            <person name="Kellner H."/>
            <person name="Castanera R."/>
            <person name="Alfaro M."/>
            <person name="Ramirez L."/>
            <person name="Pisabarro A.G."/>
            <person name="Kuo A."/>
            <person name="Tritt A."/>
            <person name="Lipzen A."/>
            <person name="He G."/>
            <person name="Yan M."/>
            <person name="Ng V."/>
            <person name="Cullen D."/>
            <person name="Martin F."/>
            <person name="Rosso M.-N."/>
            <person name="Henrissat B."/>
            <person name="Hibbett D."/>
            <person name="Martinez A.T."/>
            <person name="Grigoriev I.V."/>
        </authorList>
    </citation>
    <scope>NUCLEOTIDE SEQUENCE</scope>
    <source>
        <strain evidence="2">CBS 506.95</strain>
    </source>
</reference>
<evidence type="ECO:0000313" key="2">
    <source>
        <dbReference type="EMBL" id="KAF9521818.1"/>
    </source>
</evidence>
<comment type="caution">
    <text evidence="2">The sequence shown here is derived from an EMBL/GenBank/DDBJ whole genome shotgun (WGS) entry which is preliminary data.</text>
</comment>
<accession>A0A9P6E3I7</accession>
<gene>
    <name evidence="2" type="ORF">CPB83DRAFT_900255</name>
</gene>
<feature type="region of interest" description="Disordered" evidence="1">
    <location>
        <begin position="907"/>
        <end position="1001"/>
    </location>
</feature>
<feature type="compositionally biased region" description="Basic and acidic residues" evidence="1">
    <location>
        <begin position="974"/>
        <end position="983"/>
    </location>
</feature>
<keyword evidence="3" id="KW-1185">Reference proteome</keyword>
<dbReference type="EMBL" id="MU157986">
    <property type="protein sequence ID" value="KAF9521818.1"/>
    <property type="molecule type" value="Genomic_DNA"/>
</dbReference>
<dbReference type="OrthoDB" id="3056801at2759"/>